<dbReference type="InterPro" id="IPR027417">
    <property type="entry name" value="P-loop_NTPase"/>
</dbReference>
<dbReference type="InterPro" id="IPR017871">
    <property type="entry name" value="ABC_transporter-like_CS"/>
</dbReference>
<evidence type="ECO:0000256" key="2">
    <source>
        <dbReference type="ARBA" id="ARBA00022741"/>
    </source>
</evidence>
<dbReference type="GO" id="GO:0016887">
    <property type="term" value="F:ATP hydrolysis activity"/>
    <property type="evidence" value="ECO:0007669"/>
    <property type="project" value="InterPro"/>
</dbReference>
<gene>
    <name evidence="5" type="ORF">A2Y75_00465</name>
</gene>
<accession>A0A1F2WQA0</accession>
<dbReference type="PROSITE" id="PS50893">
    <property type="entry name" value="ABC_TRANSPORTER_2"/>
    <property type="match status" value="1"/>
</dbReference>
<dbReference type="AlphaFoldDB" id="A0A1F2WQA0"/>
<evidence type="ECO:0000313" key="6">
    <source>
        <dbReference type="Proteomes" id="UP000177876"/>
    </source>
</evidence>
<dbReference type="SMART" id="SM00382">
    <property type="entry name" value="AAA"/>
    <property type="match status" value="1"/>
</dbReference>
<dbReference type="FunFam" id="3.40.50.300:FF:000134">
    <property type="entry name" value="Iron-enterobactin ABC transporter ATP-binding protein"/>
    <property type="match status" value="1"/>
</dbReference>
<dbReference type="InterPro" id="IPR003593">
    <property type="entry name" value="AAA+_ATPase"/>
</dbReference>
<keyword evidence="2" id="KW-0547">Nucleotide-binding</keyword>
<keyword evidence="3" id="KW-0067">ATP-binding</keyword>
<keyword evidence="1" id="KW-0813">Transport</keyword>
<name>A0A1F2WQA0_9ACTN</name>
<dbReference type="PROSITE" id="PS00211">
    <property type="entry name" value="ABC_TRANSPORTER_1"/>
    <property type="match status" value="1"/>
</dbReference>
<evidence type="ECO:0000259" key="4">
    <source>
        <dbReference type="PROSITE" id="PS50893"/>
    </source>
</evidence>
<evidence type="ECO:0000313" key="5">
    <source>
        <dbReference type="EMBL" id="OFW59057.1"/>
    </source>
</evidence>
<reference evidence="5 6" key="1">
    <citation type="journal article" date="2016" name="Nat. Commun.">
        <title>Thousands of microbial genomes shed light on interconnected biogeochemical processes in an aquifer system.</title>
        <authorList>
            <person name="Anantharaman K."/>
            <person name="Brown C.T."/>
            <person name="Hug L.A."/>
            <person name="Sharon I."/>
            <person name="Castelle C.J."/>
            <person name="Probst A.J."/>
            <person name="Thomas B.C."/>
            <person name="Singh A."/>
            <person name="Wilkins M.J."/>
            <person name="Karaoz U."/>
            <person name="Brodie E.L."/>
            <person name="Williams K.H."/>
            <person name="Hubbard S.S."/>
            <person name="Banfield J.F."/>
        </authorList>
    </citation>
    <scope>NUCLEOTIDE SEQUENCE [LARGE SCALE GENOMIC DNA]</scope>
</reference>
<organism evidence="5 6">
    <name type="scientific">Candidatus Solincola sediminis</name>
    <dbReference type="NCBI Taxonomy" id="1797199"/>
    <lineage>
        <taxon>Bacteria</taxon>
        <taxon>Bacillati</taxon>
        <taxon>Actinomycetota</taxon>
        <taxon>Candidatus Geothermincolia</taxon>
        <taxon>Candidatus Geothermincolales</taxon>
        <taxon>Candidatus Geothermincolaceae</taxon>
        <taxon>Candidatus Solincola</taxon>
    </lineage>
</organism>
<dbReference type="Gene3D" id="3.40.50.300">
    <property type="entry name" value="P-loop containing nucleotide triphosphate hydrolases"/>
    <property type="match status" value="1"/>
</dbReference>
<proteinExistence type="predicted"/>
<dbReference type="PANTHER" id="PTHR42794:SF2">
    <property type="entry name" value="ABC TRANSPORTER ATP-BINDING PROTEIN"/>
    <property type="match status" value="1"/>
</dbReference>
<dbReference type="InterPro" id="IPR003439">
    <property type="entry name" value="ABC_transporter-like_ATP-bd"/>
</dbReference>
<dbReference type="CDD" id="cd03214">
    <property type="entry name" value="ABC_Iron-Siderophores_B12_Hemin"/>
    <property type="match status" value="1"/>
</dbReference>
<dbReference type="STRING" id="1797197.A2Y75_00465"/>
<dbReference type="Proteomes" id="UP000177876">
    <property type="component" value="Unassembled WGS sequence"/>
</dbReference>
<dbReference type="Pfam" id="PF00005">
    <property type="entry name" value="ABC_tran"/>
    <property type="match status" value="1"/>
</dbReference>
<dbReference type="SUPFAM" id="SSF52540">
    <property type="entry name" value="P-loop containing nucleoside triphosphate hydrolases"/>
    <property type="match status" value="1"/>
</dbReference>
<evidence type="ECO:0000256" key="1">
    <source>
        <dbReference type="ARBA" id="ARBA00022448"/>
    </source>
</evidence>
<dbReference type="EMBL" id="MELK01000019">
    <property type="protein sequence ID" value="OFW59057.1"/>
    <property type="molecule type" value="Genomic_DNA"/>
</dbReference>
<sequence length="413" mass="44120">MEATDVSAGYYDDDVVSGLNLRITAGDFIAIIGPNGSGKTSFLKSLSRALRPRAGMVLLGDDDLYGLPARQVARHLAMVPQDSQLASDFTALEVVIMGRNPHLGRLQSAGPDDLEIARQSMEKANVWHLADRPVTELSGGERQRVIIAQALAQDTRLLLLDEPTQHLDINHQLALLHMLSAMCSQGMAVVMVIHDINLASQYCNKILVIKKGSEFARGTPQEVLTSAVLQEVFGVGSIITGHAVTKRPHVVFLPSADGLSAGAGPRIHLICGGASGAPIMRDLLERGAYLTAGVLNLGDGDEEVGRALELKMATEIPFSHISREAHEANLELIDEADIVIVSDFHVGPGNLLNLEAAGYGLESGKRVLLFSPASISERDHTGGLAASAYRKLAESGAVEIVGREALMDMVERP</sequence>
<comment type="caution">
    <text evidence="5">The sequence shown here is derived from an EMBL/GenBank/DDBJ whole genome shotgun (WGS) entry which is preliminary data.</text>
</comment>
<dbReference type="PANTHER" id="PTHR42794">
    <property type="entry name" value="HEMIN IMPORT ATP-BINDING PROTEIN HMUV"/>
    <property type="match status" value="1"/>
</dbReference>
<evidence type="ECO:0000256" key="3">
    <source>
        <dbReference type="ARBA" id="ARBA00022840"/>
    </source>
</evidence>
<feature type="domain" description="ABC transporter" evidence="4">
    <location>
        <begin position="1"/>
        <end position="236"/>
    </location>
</feature>
<protein>
    <recommendedName>
        <fullName evidence="4">ABC transporter domain-containing protein</fullName>
    </recommendedName>
</protein>
<dbReference type="GO" id="GO:0005524">
    <property type="term" value="F:ATP binding"/>
    <property type="evidence" value="ECO:0007669"/>
    <property type="project" value="UniProtKB-KW"/>
</dbReference>